<dbReference type="AlphaFoldDB" id="A0A081PJP6"/>
<evidence type="ECO:0000313" key="3">
    <source>
        <dbReference type="Proteomes" id="UP000028007"/>
    </source>
</evidence>
<name>A0A081PJP6_9SPHI</name>
<dbReference type="RefSeq" id="WP_037438866.1">
    <property type="nucleotide sequence ID" value="NZ_JNFF01000024.1"/>
</dbReference>
<evidence type="ECO:0008006" key="4">
    <source>
        <dbReference type="Google" id="ProtNLM"/>
    </source>
</evidence>
<comment type="caution">
    <text evidence="2">The sequence shown here is derived from an EMBL/GenBank/DDBJ whole genome shotgun (WGS) entry which is preliminary data.</text>
</comment>
<dbReference type="Gene3D" id="2.20.110.10">
    <property type="entry name" value="Histone H3 K4-specific methyltransferase SET7/9 N-terminal domain"/>
    <property type="match status" value="1"/>
</dbReference>
<gene>
    <name evidence="2" type="ORF">N180_12730</name>
</gene>
<feature type="chain" id="PRO_5001761919" description="Membrane-binding protein" evidence="1">
    <location>
        <begin position="20"/>
        <end position="209"/>
    </location>
</feature>
<accession>A0A081PJP6</accession>
<protein>
    <recommendedName>
        <fullName evidence="4">Membrane-binding protein</fullName>
    </recommendedName>
</protein>
<proteinExistence type="predicted"/>
<reference evidence="2 3" key="1">
    <citation type="journal article" date="1992" name="Int. J. Syst. Bacteriol.">
        <title>Sphingobacterium antarcticus sp. nov. a Psychrotrophic Bacterium from the Soils of Schirmacher Oasis, Antarctica.</title>
        <authorList>
            <person name="Shivaji S."/>
            <person name="Ray M.K."/>
            <person name="Rao N.S."/>
            <person name="Saiserr L."/>
            <person name="Jagannadham M.V."/>
            <person name="Kumar G.S."/>
            <person name="Reddy G."/>
            <person name="Bhargava P.M."/>
        </authorList>
    </citation>
    <scope>NUCLEOTIDE SEQUENCE [LARGE SCALE GENOMIC DNA]</scope>
    <source>
        <strain evidence="2 3">4BY</strain>
    </source>
</reference>
<organism evidence="2 3">
    <name type="scientific">Pedobacter antarcticus 4BY</name>
    <dbReference type="NCBI Taxonomy" id="1358423"/>
    <lineage>
        <taxon>Bacteria</taxon>
        <taxon>Pseudomonadati</taxon>
        <taxon>Bacteroidota</taxon>
        <taxon>Sphingobacteriia</taxon>
        <taxon>Sphingobacteriales</taxon>
        <taxon>Sphingobacteriaceae</taxon>
        <taxon>Pedobacter</taxon>
    </lineage>
</organism>
<keyword evidence="3" id="KW-1185">Reference proteome</keyword>
<evidence type="ECO:0000313" key="2">
    <source>
        <dbReference type="EMBL" id="KEQ30919.1"/>
    </source>
</evidence>
<feature type="signal peptide" evidence="1">
    <location>
        <begin position="1"/>
        <end position="19"/>
    </location>
</feature>
<dbReference type="Pfam" id="PF07661">
    <property type="entry name" value="MORN_2"/>
    <property type="match status" value="2"/>
</dbReference>
<evidence type="ECO:0000256" key="1">
    <source>
        <dbReference type="SAM" id="SignalP"/>
    </source>
</evidence>
<dbReference type="SUPFAM" id="SSF82185">
    <property type="entry name" value="Histone H3 K4-specific methyltransferase SET7/9 N-terminal domain"/>
    <property type="match status" value="1"/>
</dbReference>
<sequence>MKKVWCFLVLLSVYSVTYAQVKNVWLNAKDEVIADSAQAVTYAVYGKLSGDSVYTFKKFDFDGILLASGSFRQDSLVEPHGQFIYYNWITPDNNYTNDSFEINGRERFIELVGNYRNGLRQGRWISYYTDKKIKQVITFDRGILHGAYQYFAPNGKLIAQGLYASGKKNGTWILNGGKQEDEYENDKLISSLKGRKLQQKQAERQRIQQ</sequence>
<dbReference type="Proteomes" id="UP000028007">
    <property type="component" value="Unassembled WGS sequence"/>
</dbReference>
<dbReference type="EMBL" id="JNFF01000024">
    <property type="protein sequence ID" value="KEQ30919.1"/>
    <property type="molecule type" value="Genomic_DNA"/>
</dbReference>
<keyword evidence="1" id="KW-0732">Signal</keyword>
<dbReference type="InterPro" id="IPR011652">
    <property type="entry name" value="MORN_2"/>
</dbReference>